<evidence type="ECO:0000313" key="2">
    <source>
        <dbReference type="Proteomes" id="UP000253606"/>
    </source>
</evidence>
<gene>
    <name evidence="1" type="ORF">ACPOL_0766</name>
</gene>
<dbReference type="KEGG" id="abas:ACPOL_0766"/>
<keyword evidence="2" id="KW-1185">Reference proteome</keyword>
<dbReference type="Proteomes" id="UP000253606">
    <property type="component" value="Chromosome"/>
</dbReference>
<dbReference type="EMBL" id="CP030840">
    <property type="protein sequence ID" value="AXC10127.1"/>
    <property type="molecule type" value="Genomic_DNA"/>
</dbReference>
<accession>A0A2Z5FUE4</accession>
<name>A0A2Z5FUE4_9BACT</name>
<reference evidence="1 2" key="1">
    <citation type="journal article" date="2018" name="Front. Microbiol.">
        <title>Hydrolytic Capabilities as a Key to Environmental Success: Chitinolytic and Cellulolytic Acidobacteria From Acidic Sub-arctic Soils and Boreal Peatlands.</title>
        <authorList>
            <person name="Belova S.E."/>
            <person name="Ravin N.V."/>
            <person name="Pankratov T.A."/>
            <person name="Rakitin A.L."/>
            <person name="Ivanova A.A."/>
            <person name="Beletsky A.V."/>
            <person name="Mardanov A.V."/>
            <person name="Sinninghe Damste J.S."/>
            <person name="Dedysh S.N."/>
        </authorList>
    </citation>
    <scope>NUCLEOTIDE SEQUENCE [LARGE SCALE GENOMIC DNA]</scope>
    <source>
        <strain evidence="1 2">SBC82</strain>
    </source>
</reference>
<protein>
    <submittedName>
        <fullName evidence="1">Uncharacterized protein</fullName>
    </submittedName>
</protein>
<organism evidence="1 2">
    <name type="scientific">Acidisarcina polymorpha</name>
    <dbReference type="NCBI Taxonomy" id="2211140"/>
    <lineage>
        <taxon>Bacteria</taxon>
        <taxon>Pseudomonadati</taxon>
        <taxon>Acidobacteriota</taxon>
        <taxon>Terriglobia</taxon>
        <taxon>Terriglobales</taxon>
        <taxon>Acidobacteriaceae</taxon>
        <taxon>Acidisarcina</taxon>
    </lineage>
</organism>
<dbReference type="AlphaFoldDB" id="A0A2Z5FUE4"/>
<proteinExistence type="predicted"/>
<evidence type="ECO:0000313" key="1">
    <source>
        <dbReference type="EMBL" id="AXC10127.1"/>
    </source>
</evidence>
<sequence>MAESKKPVLGGADASGDQLGFAVLVKEVNRKVGPYASNGGLKIPRGI</sequence>